<evidence type="ECO:0000313" key="3">
    <source>
        <dbReference type="Proteomes" id="UP000830115"/>
    </source>
</evidence>
<organism evidence="2 3">
    <name type="scientific">Streptomyces halobius</name>
    <dbReference type="NCBI Taxonomy" id="2879846"/>
    <lineage>
        <taxon>Bacteria</taxon>
        <taxon>Bacillati</taxon>
        <taxon>Actinomycetota</taxon>
        <taxon>Actinomycetes</taxon>
        <taxon>Kitasatosporales</taxon>
        <taxon>Streptomycetaceae</taxon>
        <taxon>Streptomyces</taxon>
    </lineage>
</organism>
<dbReference type="InterPro" id="IPR047919">
    <property type="entry name" value="SCO3374-like"/>
</dbReference>
<reference evidence="2" key="1">
    <citation type="submission" date="2021-10" db="EMBL/GenBank/DDBJ databases">
        <title>Streptomyces nigrumlapis sp.nov.,an antimicrobial producing actinobacterium isolated from Black Gobi rocks.</title>
        <authorList>
            <person name="Wen Y."/>
            <person name="Zhang W."/>
            <person name="Liu X.G."/>
        </authorList>
    </citation>
    <scope>NUCLEOTIDE SEQUENCE</scope>
    <source>
        <strain evidence="2">ST13-2-2</strain>
    </source>
</reference>
<name>A0ABY4MC35_9ACTN</name>
<dbReference type="RefSeq" id="WP_248864786.1">
    <property type="nucleotide sequence ID" value="NZ_CP086322.1"/>
</dbReference>
<keyword evidence="3" id="KW-1185">Reference proteome</keyword>
<evidence type="ECO:0000313" key="2">
    <source>
        <dbReference type="EMBL" id="UQA93916.1"/>
    </source>
</evidence>
<accession>A0ABY4MC35</accession>
<protein>
    <submittedName>
        <fullName evidence="2">SCO3374 family protein</fullName>
    </submittedName>
</protein>
<proteinExistence type="predicted"/>
<dbReference type="Proteomes" id="UP000830115">
    <property type="component" value="Chromosome"/>
</dbReference>
<evidence type="ECO:0000256" key="1">
    <source>
        <dbReference type="SAM" id="MobiDB-lite"/>
    </source>
</evidence>
<sequence length="242" mass="25573">MARALPRPRTPLAAVRRWYEDELGWPTTGTEPVELLTGVCFDVLEMPADAGSAVLRRLPYTGPVALLRAGGGGKHTVHRPKLLMLIAAGGAEELPGILEWLEWGALAPDLTARGTGERVPAPSLPTAAPPSYRPSNGPYVMPSSPGFGSREAAGWLRPPEPGREMVNSLPAPRLMAAGAGNGDGGGAPDLVRLVSTAATECHRARLLRARDCQSDRARGDQALAFSYASRMSAGTRPRSLTL</sequence>
<gene>
    <name evidence="2" type="ORF">K9S39_20390</name>
</gene>
<dbReference type="NCBIfam" id="NF040464">
    <property type="entry name" value="SCO3374_fam"/>
    <property type="match status" value="1"/>
</dbReference>
<dbReference type="EMBL" id="CP086322">
    <property type="protein sequence ID" value="UQA93916.1"/>
    <property type="molecule type" value="Genomic_DNA"/>
</dbReference>
<feature type="region of interest" description="Disordered" evidence="1">
    <location>
        <begin position="116"/>
        <end position="135"/>
    </location>
</feature>